<keyword evidence="1" id="KW-1133">Transmembrane helix</keyword>
<keyword evidence="3" id="KW-1185">Reference proteome</keyword>
<proteinExistence type="predicted"/>
<dbReference type="KEGG" id="ckl:CKL_2380"/>
<dbReference type="Proteomes" id="UP000002411">
    <property type="component" value="Chromosome"/>
</dbReference>
<feature type="transmembrane region" description="Helical" evidence="1">
    <location>
        <begin position="21"/>
        <end position="46"/>
    </location>
</feature>
<keyword evidence="1" id="KW-0812">Transmembrane</keyword>
<evidence type="ECO:0000313" key="2">
    <source>
        <dbReference type="EMBL" id="EDK34392.1"/>
    </source>
</evidence>
<accession>A5MZU6</accession>
<keyword evidence="1" id="KW-0472">Membrane</keyword>
<evidence type="ECO:0000313" key="3">
    <source>
        <dbReference type="Proteomes" id="UP000002411"/>
    </source>
</evidence>
<dbReference type="EMBL" id="CP000673">
    <property type="protein sequence ID" value="EDK34392.1"/>
    <property type="molecule type" value="Genomic_DNA"/>
</dbReference>
<evidence type="ECO:0000256" key="1">
    <source>
        <dbReference type="SAM" id="Phobius"/>
    </source>
</evidence>
<reference evidence="2 3" key="1">
    <citation type="journal article" date="2008" name="Proc. Natl. Acad. Sci. U.S.A.">
        <title>The genome of Clostridium kluyveri, a strict anaerobe with unique metabolic features.</title>
        <authorList>
            <person name="Seedorf H."/>
            <person name="Fricke W.F."/>
            <person name="Veith B."/>
            <person name="Brueggemann H."/>
            <person name="Liesegang H."/>
            <person name="Strittmatter A."/>
            <person name="Miethke M."/>
            <person name="Buckel W."/>
            <person name="Hinderberger J."/>
            <person name="Li F."/>
            <person name="Hagemeier C."/>
            <person name="Thauer R.K."/>
            <person name="Gottschalk G."/>
        </authorList>
    </citation>
    <scope>NUCLEOTIDE SEQUENCE [LARGE SCALE GENOMIC DNA]</scope>
    <source>
        <strain evidence="3">ATCC 8527 / DSM 555 / NCIMB 10680</strain>
    </source>
</reference>
<gene>
    <name evidence="2" type="ordered locus">CKL_2380</name>
</gene>
<dbReference type="AlphaFoldDB" id="A5MZU6"/>
<evidence type="ECO:0008006" key="4">
    <source>
        <dbReference type="Google" id="ProtNLM"/>
    </source>
</evidence>
<dbReference type="HOGENOM" id="CLU_2664610_0_0_9"/>
<dbReference type="STRING" id="431943.CKL_2380"/>
<feature type="transmembrane region" description="Helical" evidence="1">
    <location>
        <begin position="52"/>
        <end position="71"/>
    </location>
</feature>
<organism evidence="2 3">
    <name type="scientific">Clostridium kluyveri (strain ATCC 8527 / DSM 555 / NBRC 12016 / NCIMB 10680 / K1)</name>
    <dbReference type="NCBI Taxonomy" id="431943"/>
    <lineage>
        <taxon>Bacteria</taxon>
        <taxon>Bacillati</taxon>
        <taxon>Bacillota</taxon>
        <taxon>Clostridia</taxon>
        <taxon>Eubacteriales</taxon>
        <taxon>Clostridiaceae</taxon>
        <taxon>Clostridium</taxon>
    </lineage>
</organism>
<name>A5MZU6_CLOK5</name>
<protein>
    <recommendedName>
        <fullName evidence="4">Major facilitator superfamily (MFS) profile domain-containing protein</fullName>
    </recommendedName>
</protein>
<sequence>MYTIFMEGLLINAKERQCFMLGLLSIFLFVYMPILYTVLVGIVTQITGKSNYGVFSIILLFIIGGIILIKVPDKE</sequence>